<evidence type="ECO:0000313" key="3">
    <source>
        <dbReference type="Proteomes" id="UP000425960"/>
    </source>
</evidence>
<dbReference type="EMBL" id="AP021876">
    <property type="protein sequence ID" value="BBO80998.1"/>
    <property type="molecule type" value="Genomic_DNA"/>
</dbReference>
<dbReference type="Proteomes" id="UP000425960">
    <property type="component" value="Chromosome"/>
</dbReference>
<protein>
    <recommendedName>
        <fullName evidence="1">Benzylsuccinate synthase beta subunit domain-containing protein</fullName>
    </recommendedName>
</protein>
<organism evidence="2 3">
    <name type="scientific">Desulfosarcina ovata subsp. sediminis</name>
    <dbReference type="NCBI Taxonomy" id="885957"/>
    <lineage>
        <taxon>Bacteria</taxon>
        <taxon>Pseudomonadati</taxon>
        <taxon>Thermodesulfobacteriota</taxon>
        <taxon>Desulfobacteria</taxon>
        <taxon>Desulfobacterales</taxon>
        <taxon>Desulfosarcinaceae</taxon>
        <taxon>Desulfosarcina</taxon>
    </lineage>
</organism>
<evidence type="ECO:0000313" key="2">
    <source>
        <dbReference type="EMBL" id="BBO80998.1"/>
    </source>
</evidence>
<feature type="domain" description="Benzylsuccinate synthase beta subunit" evidence="1">
    <location>
        <begin position="12"/>
        <end position="75"/>
    </location>
</feature>
<evidence type="ECO:0000259" key="1">
    <source>
        <dbReference type="Pfam" id="PF18512"/>
    </source>
</evidence>
<dbReference type="AlphaFoldDB" id="A0A5K7ZFR2"/>
<dbReference type="Pfam" id="PF18512">
    <property type="entry name" value="BssB_TutG"/>
    <property type="match status" value="1"/>
</dbReference>
<dbReference type="Gene3D" id="4.10.490.20">
    <property type="match status" value="1"/>
</dbReference>
<dbReference type="KEGG" id="dov:DSCO28_15640"/>
<sequence length="75" mass="8434">MDFPVSEITMLNQQGTASPCKTCRWVTPALTDPKQGRCTFSRAKSGAIWLRLIHDINNTTCQKFEEGTLGFRDNV</sequence>
<proteinExistence type="predicted"/>
<accession>A0A5K7ZFR2</accession>
<dbReference type="InterPro" id="IPR040565">
    <property type="entry name" value="BssB_TutG"/>
</dbReference>
<name>A0A5K7ZFR2_9BACT</name>
<gene>
    <name evidence="2" type="ORF">DSCO28_15640</name>
</gene>
<dbReference type="InterPro" id="IPR053760">
    <property type="entry name" value="BSS-like_sf"/>
</dbReference>
<reference evidence="2 3" key="1">
    <citation type="submission" date="2019-11" db="EMBL/GenBank/DDBJ databases">
        <title>Comparative genomics of hydrocarbon-degrading Desulfosarcina strains.</title>
        <authorList>
            <person name="Watanabe M."/>
            <person name="Kojima H."/>
            <person name="Fukui M."/>
        </authorList>
    </citation>
    <scope>NUCLEOTIDE SEQUENCE [LARGE SCALE GENOMIC DNA]</scope>
    <source>
        <strain evidence="2 3">28bB2T</strain>
    </source>
</reference>
<dbReference type="RefSeq" id="WP_155321808.1">
    <property type="nucleotide sequence ID" value="NZ_AP021876.1"/>
</dbReference>